<dbReference type="Proteomes" id="UP000008467">
    <property type="component" value="Chromosome"/>
</dbReference>
<keyword evidence="3" id="KW-1185">Reference proteome</keyword>
<gene>
    <name evidence="2" type="ordered locus">Clole_3330</name>
</gene>
<dbReference type="KEGG" id="cle:Clole_3330"/>
<dbReference type="EMBL" id="CP002582">
    <property type="protein sequence ID" value="ADZ85020.1"/>
    <property type="molecule type" value="Genomic_DNA"/>
</dbReference>
<name>F2JR39_CELLD</name>
<evidence type="ECO:0000313" key="3">
    <source>
        <dbReference type="Proteomes" id="UP000008467"/>
    </source>
</evidence>
<accession>F2JR39</accession>
<evidence type="ECO:0000256" key="1">
    <source>
        <dbReference type="SAM" id="Phobius"/>
    </source>
</evidence>
<dbReference type="RefSeq" id="WP_013658297.1">
    <property type="nucleotide sequence ID" value="NC_015275.1"/>
</dbReference>
<proteinExistence type="predicted"/>
<dbReference type="AlphaFoldDB" id="F2JR39"/>
<evidence type="ECO:0000313" key="2">
    <source>
        <dbReference type="EMBL" id="ADZ85020.1"/>
    </source>
</evidence>
<feature type="transmembrane region" description="Helical" evidence="1">
    <location>
        <begin position="43"/>
        <end position="61"/>
    </location>
</feature>
<dbReference type="Pfam" id="PF19601">
    <property type="entry name" value="DUF6106"/>
    <property type="match status" value="1"/>
</dbReference>
<dbReference type="HOGENOM" id="CLU_113258_0_0_9"/>
<feature type="transmembrane region" description="Helical" evidence="1">
    <location>
        <begin position="20"/>
        <end position="37"/>
    </location>
</feature>
<keyword evidence="1" id="KW-0472">Membrane</keyword>
<dbReference type="InterPro" id="IPR046088">
    <property type="entry name" value="DUF6106"/>
</dbReference>
<protein>
    <submittedName>
        <fullName evidence="2">Uncharacterized protein</fullName>
    </submittedName>
</protein>
<sequence>MSETFKEYLIKQKKSSTDILAQIGLVVATIILIGVAFLYGGDFIGPILIVGILFGAGFLFSRFSREYEYILTNNELDIDVIYNRSRRKRVMTIDMKKIEIMANIKDERHQSELNKGYKVVNVSDNSKDENTYVIMTQTPAKGACKVIFSPNEAFVNDLFRQAPNKVFKKI</sequence>
<dbReference type="STRING" id="642492.Clole_3330"/>
<dbReference type="eggNOG" id="ENOG50332G5">
    <property type="taxonomic scope" value="Bacteria"/>
</dbReference>
<organism evidence="2 3">
    <name type="scientific">Cellulosilyticum lentocellum (strain ATCC 49066 / DSM 5427 / NCIMB 11756 / RHM5)</name>
    <name type="common">Clostridium lentocellum</name>
    <dbReference type="NCBI Taxonomy" id="642492"/>
    <lineage>
        <taxon>Bacteria</taxon>
        <taxon>Bacillati</taxon>
        <taxon>Bacillota</taxon>
        <taxon>Clostridia</taxon>
        <taxon>Lachnospirales</taxon>
        <taxon>Cellulosilyticaceae</taxon>
        <taxon>Cellulosilyticum</taxon>
    </lineage>
</organism>
<reference evidence="2 3" key="1">
    <citation type="journal article" date="2011" name="J. Bacteriol.">
        <title>Complete genome sequence of the cellulose-degrading bacterium Cellulosilyticum lentocellum.</title>
        <authorList>
            <consortium name="US DOE Joint Genome Institute"/>
            <person name="Miller D.A."/>
            <person name="Suen G."/>
            <person name="Bruce D."/>
            <person name="Copeland A."/>
            <person name="Cheng J.F."/>
            <person name="Detter C."/>
            <person name="Goodwin L.A."/>
            <person name="Han C.S."/>
            <person name="Hauser L.J."/>
            <person name="Land M.L."/>
            <person name="Lapidus A."/>
            <person name="Lucas S."/>
            <person name="Meincke L."/>
            <person name="Pitluck S."/>
            <person name="Tapia R."/>
            <person name="Teshima H."/>
            <person name="Woyke T."/>
            <person name="Fox B.G."/>
            <person name="Angert E.R."/>
            <person name="Currie C.R."/>
        </authorList>
    </citation>
    <scope>NUCLEOTIDE SEQUENCE [LARGE SCALE GENOMIC DNA]</scope>
    <source>
        <strain evidence="3">ATCC 49066 / DSM 5427 / NCIMB 11756 / RHM5</strain>
    </source>
</reference>
<keyword evidence="1" id="KW-1133">Transmembrane helix</keyword>
<keyword evidence="1" id="KW-0812">Transmembrane</keyword>